<keyword evidence="3" id="KW-1185">Reference proteome</keyword>
<reference evidence="2 3" key="1">
    <citation type="submission" date="2017-02" db="EMBL/GenBank/DDBJ databases">
        <title>The new phylogeny of genus Mycobacterium.</title>
        <authorList>
            <person name="Tortoli E."/>
            <person name="Trovato A."/>
            <person name="Cirillo D.M."/>
        </authorList>
    </citation>
    <scope>NUCLEOTIDE SEQUENCE [LARGE SCALE GENOMIC DNA]</scope>
    <source>
        <strain evidence="2 3">DSM 43992</strain>
    </source>
</reference>
<dbReference type="OrthoDB" id="4764107at2"/>
<organism evidence="2 3">
    <name type="scientific">Mycobacterium scrofulaceum</name>
    <dbReference type="NCBI Taxonomy" id="1783"/>
    <lineage>
        <taxon>Bacteria</taxon>
        <taxon>Bacillati</taxon>
        <taxon>Actinomycetota</taxon>
        <taxon>Actinomycetes</taxon>
        <taxon>Mycobacteriales</taxon>
        <taxon>Mycobacteriaceae</taxon>
        <taxon>Mycobacterium</taxon>
    </lineage>
</organism>
<dbReference type="EMBL" id="MVIJ01000003">
    <property type="protein sequence ID" value="ORB75677.1"/>
    <property type="molecule type" value="Genomic_DNA"/>
</dbReference>
<dbReference type="RefSeq" id="WP_014379547.1">
    <property type="nucleotide sequence ID" value="NZ_MVIJ01000003.1"/>
</dbReference>
<feature type="region of interest" description="Disordered" evidence="1">
    <location>
        <begin position="173"/>
        <end position="213"/>
    </location>
</feature>
<protein>
    <submittedName>
        <fullName evidence="2">Uncharacterized protein</fullName>
    </submittedName>
</protein>
<evidence type="ECO:0000313" key="2">
    <source>
        <dbReference type="EMBL" id="ORB75677.1"/>
    </source>
</evidence>
<evidence type="ECO:0000313" key="3">
    <source>
        <dbReference type="Proteomes" id="UP000192601"/>
    </source>
</evidence>
<sequence>MFEVACVMAGFQRLATAVGVAQQGDKALGHQLDADIRRRTDLLLRSPPGAGSIILTLTPATSPIAETGHDGGKVGMFAELSKLKASCSTPQPVRRSMCSAPPTTSDPARTIGLCATAHRDGPRTASALRDLSKTLDRARCDIEIDWQQPSRAIHRVMVSSTAAAHVAATVETPTSMNNPYTSSANTALSTPSRGSSSKTTATPSPANSEKWDG</sequence>
<dbReference type="STRING" id="1783.BST44_04090"/>
<name>A0A1X0KK21_MYCSC</name>
<evidence type="ECO:0000256" key="1">
    <source>
        <dbReference type="SAM" id="MobiDB-lite"/>
    </source>
</evidence>
<dbReference type="Proteomes" id="UP000192601">
    <property type="component" value="Unassembled WGS sequence"/>
</dbReference>
<dbReference type="AlphaFoldDB" id="A0A1X0KK21"/>
<proteinExistence type="predicted"/>
<comment type="caution">
    <text evidence="2">The sequence shown here is derived from an EMBL/GenBank/DDBJ whole genome shotgun (WGS) entry which is preliminary data.</text>
</comment>
<dbReference type="GeneID" id="77302964"/>
<feature type="compositionally biased region" description="Low complexity" evidence="1">
    <location>
        <begin position="195"/>
        <end position="213"/>
    </location>
</feature>
<feature type="compositionally biased region" description="Polar residues" evidence="1">
    <location>
        <begin position="175"/>
        <end position="194"/>
    </location>
</feature>
<accession>A0A1X0KK21</accession>
<gene>
    <name evidence="2" type="ORF">BST44_04090</name>
</gene>